<organism evidence="7 8">
    <name type="scientific">Nocardioides panacis</name>
    <dbReference type="NCBI Taxonomy" id="2849501"/>
    <lineage>
        <taxon>Bacteria</taxon>
        <taxon>Bacillati</taxon>
        <taxon>Actinomycetota</taxon>
        <taxon>Actinomycetes</taxon>
        <taxon>Propionibacteriales</taxon>
        <taxon>Nocardioidaceae</taxon>
        <taxon>Nocardioides</taxon>
    </lineage>
</organism>
<evidence type="ECO:0000256" key="5">
    <source>
        <dbReference type="PIRNR" id="PIRNR005539"/>
    </source>
</evidence>
<reference evidence="7" key="1">
    <citation type="submission" date="2021-06" db="EMBL/GenBank/DDBJ databases">
        <title>Complete genome sequence of Nocardioides sp. G188.</title>
        <authorList>
            <person name="Im W.-T."/>
        </authorList>
    </citation>
    <scope>NUCLEOTIDE SEQUENCE</scope>
    <source>
        <strain evidence="7">G188</strain>
    </source>
</reference>
<dbReference type="PANTHER" id="PTHR43798">
    <property type="entry name" value="MONOACYLGLYCEROL LIPASE"/>
    <property type="match status" value="1"/>
</dbReference>
<evidence type="ECO:0000256" key="2">
    <source>
        <dbReference type="ARBA" id="ARBA00012568"/>
    </source>
</evidence>
<accession>A0A975XZW0</accession>
<dbReference type="PANTHER" id="PTHR43798:SF33">
    <property type="entry name" value="HYDROLASE, PUTATIVE (AFU_ORTHOLOGUE AFUA_2G14860)-RELATED"/>
    <property type="match status" value="1"/>
</dbReference>
<evidence type="ECO:0000259" key="6">
    <source>
        <dbReference type="Pfam" id="PF00561"/>
    </source>
</evidence>
<dbReference type="KEGG" id="nps:KRR39_20910"/>
<evidence type="ECO:0000313" key="7">
    <source>
        <dbReference type="EMBL" id="QWZ07820.1"/>
    </source>
</evidence>
<gene>
    <name evidence="7" type="ORF">KRR39_20910</name>
</gene>
<dbReference type="PIRSF" id="PIRSF005539">
    <property type="entry name" value="Pept_S33_TRI_F1"/>
    <property type="match status" value="1"/>
</dbReference>
<evidence type="ECO:0000256" key="3">
    <source>
        <dbReference type="ARBA" id="ARBA00021843"/>
    </source>
</evidence>
<feature type="domain" description="AB hydrolase-1" evidence="6">
    <location>
        <begin position="33"/>
        <end position="282"/>
    </location>
</feature>
<keyword evidence="8" id="KW-1185">Reference proteome</keyword>
<dbReference type="Pfam" id="PF00561">
    <property type="entry name" value="Abhydrolase_1"/>
    <property type="match status" value="1"/>
</dbReference>
<proteinExistence type="inferred from homology"/>
<dbReference type="AlphaFoldDB" id="A0A975XZW0"/>
<dbReference type="EMBL" id="CP077062">
    <property type="protein sequence ID" value="QWZ07820.1"/>
    <property type="molecule type" value="Genomic_DNA"/>
</dbReference>
<dbReference type="InterPro" id="IPR050266">
    <property type="entry name" value="AB_hydrolase_sf"/>
</dbReference>
<dbReference type="GO" id="GO:0008233">
    <property type="term" value="F:peptidase activity"/>
    <property type="evidence" value="ECO:0007669"/>
    <property type="project" value="InterPro"/>
</dbReference>
<comment type="catalytic activity">
    <reaction evidence="1">
        <text>Release of N-terminal proline from a peptide.</text>
        <dbReference type="EC" id="3.4.11.5"/>
    </reaction>
</comment>
<dbReference type="GO" id="GO:0016020">
    <property type="term" value="C:membrane"/>
    <property type="evidence" value="ECO:0007669"/>
    <property type="project" value="TreeGrafter"/>
</dbReference>
<evidence type="ECO:0000313" key="8">
    <source>
        <dbReference type="Proteomes" id="UP000683575"/>
    </source>
</evidence>
<dbReference type="GO" id="GO:0006508">
    <property type="term" value="P:proteolysis"/>
    <property type="evidence" value="ECO:0007669"/>
    <property type="project" value="InterPro"/>
</dbReference>
<dbReference type="RefSeq" id="WP_216939330.1">
    <property type="nucleotide sequence ID" value="NZ_CP077062.1"/>
</dbReference>
<comment type="similarity">
    <text evidence="5">Belongs to the peptidase S33 family.</text>
</comment>
<dbReference type="NCBIfam" id="TIGR01250">
    <property type="entry name" value="pro_imino_pep_2"/>
    <property type="match status" value="1"/>
</dbReference>
<evidence type="ECO:0000256" key="4">
    <source>
        <dbReference type="ARBA" id="ARBA00029605"/>
    </source>
</evidence>
<dbReference type="InterPro" id="IPR000073">
    <property type="entry name" value="AB_hydrolase_1"/>
</dbReference>
<dbReference type="Proteomes" id="UP000683575">
    <property type="component" value="Chromosome"/>
</dbReference>
<name>A0A975XZW0_9ACTN</name>
<evidence type="ECO:0000256" key="1">
    <source>
        <dbReference type="ARBA" id="ARBA00001585"/>
    </source>
</evidence>
<keyword evidence="5 7" id="KW-0378">Hydrolase</keyword>
<sequence length="303" mass="33822">MHVDVVERRLHGAHGSTWYQRNIPDRSRPGALPLVVLHGGPGMAHDYLRRLVDLAGDGREVIVYDQVGCGRSSHHPDAPAEHWTVDLFVDELEELVQHWGIADGFHLLGQSWGGMLAPEYVLAHPGRATSLVLMDSPASMPGWAAGTRRLLAELPAGVRDAIERHESAETFEDPEYVAAVDAFYRRHLCRLDPWPQDVLDSFAQLEKDPTVYTSMIGPSEFTITGTLAQWSVAERVQDLRLPTLVGYGEHDEATDSWRPFAERIPGAVVHEFAGASHTPHLECPEEFDRVVADFLRTHDRPAR</sequence>
<dbReference type="EC" id="3.4.11.5" evidence="2"/>
<protein>
    <recommendedName>
        <fullName evidence="3">Proline iminopeptidase</fullName>
        <ecNumber evidence="2">3.4.11.5</ecNumber>
    </recommendedName>
    <alternativeName>
        <fullName evidence="4">Prolyl aminopeptidase</fullName>
    </alternativeName>
</protein>
<dbReference type="InterPro" id="IPR005945">
    <property type="entry name" value="Pro_imino_pep"/>
</dbReference>